<reference evidence="1" key="1">
    <citation type="submission" date="2020-02" db="EMBL/GenBank/DDBJ databases">
        <authorList>
            <person name="Meier V. D."/>
        </authorList>
    </citation>
    <scope>NUCLEOTIDE SEQUENCE</scope>
    <source>
        <strain evidence="1">AVDCRST_MAG81</strain>
    </source>
</reference>
<evidence type="ECO:0000313" key="1">
    <source>
        <dbReference type="EMBL" id="CAA9572399.1"/>
    </source>
</evidence>
<sequence>MAKGLLWLPLLALFIGLAWSGWNEYRKVEAYQLWAAQFEKAKYDIYAVLGQANNNLTWGKPTRNGPIELKTFSLKQVRSITLQVDGQSVDLTVLPSRGKVVAIEFQLYGSNPIQVPFTEVALAASWAKHLQQYLETLQYEKIE</sequence>
<proteinExistence type="predicted"/>
<dbReference type="AlphaFoldDB" id="A0A6J4V9A0"/>
<accession>A0A6J4V9A0</accession>
<dbReference type="EMBL" id="CADCWO010000103">
    <property type="protein sequence ID" value="CAA9572399.1"/>
    <property type="molecule type" value="Genomic_DNA"/>
</dbReference>
<gene>
    <name evidence="1" type="ORF">AVDCRST_MAG81-2929</name>
</gene>
<name>A0A6J4V9A0_9CYAN</name>
<protein>
    <submittedName>
        <fullName evidence="1">Uncharacterized protein</fullName>
    </submittedName>
</protein>
<organism evidence="1">
    <name type="scientific">uncultured Synechococcales cyanobacterium</name>
    <dbReference type="NCBI Taxonomy" id="1936017"/>
    <lineage>
        <taxon>Bacteria</taxon>
        <taxon>Bacillati</taxon>
        <taxon>Cyanobacteriota</taxon>
        <taxon>Cyanophyceae</taxon>
        <taxon>Synechococcales</taxon>
        <taxon>environmental samples</taxon>
    </lineage>
</organism>